<dbReference type="AlphaFoldDB" id="A0A9P1CZ00"/>
<proteinExistence type="predicted"/>
<reference evidence="3 4" key="2">
    <citation type="submission" date="2024-05" db="EMBL/GenBank/DDBJ databases">
        <authorList>
            <person name="Chen Y."/>
            <person name="Shah S."/>
            <person name="Dougan E. K."/>
            <person name="Thang M."/>
            <person name="Chan C."/>
        </authorList>
    </citation>
    <scope>NUCLEOTIDE SEQUENCE [LARGE SCALE GENOMIC DNA]</scope>
</reference>
<evidence type="ECO:0000313" key="4">
    <source>
        <dbReference type="Proteomes" id="UP001152797"/>
    </source>
</evidence>
<dbReference type="EMBL" id="CAMXCT030002846">
    <property type="protein sequence ID" value="CAL4788141.1"/>
    <property type="molecule type" value="Genomic_DNA"/>
</dbReference>
<organism evidence="2">
    <name type="scientific">Cladocopium goreaui</name>
    <dbReference type="NCBI Taxonomy" id="2562237"/>
    <lineage>
        <taxon>Eukaryota</taxon>
        <taxon>Sar</taxon>
        <taxon>Alveolata</taxon>
        <taxon>Dinophyceae</taxon>
        <taxon>Suessiales</taxon>
        <taxon>Symbiodiniaceae</taxon>
        <taxon>Cladocopium</taxon>
    </lineage>
</organism>
<dbReference type="EMBL" id="CAMXCT010002846">
    <property type="protein sequence ID" value="CAI4000829.1"/>
    <property type="molecule type" value="Genomic_DNA"/>
</dbReference>
<evidence type="ECO:0000313" key="3">
    <source>
        <dbReference type="EMBL" id="CAL4788141.1"/>
    </source>
</evidence>
<feature type="non-terminal residue" evidence="2">
    <location>
        <position position="1"/>
    </location>
</feature>
<evidence type="ECO:0000256" key="1">
    <source>
        <dbReference type="SAM" id="MobiDB-lite"/>
    </source>
</evidence>
<reference evidence="2" key="1">
    <citation type="submission" date="2022-10" db="EMBL/GenBank/DDBJ databases">
        <authorList>
            <person name="Chen Y."/>
            <person name="Dougan E. K."/>
            <person name="Chan C."/>
            <person name="Rhodes N."/>
            <person name="Thang M."/>
        </authorList>
    </citation>
    <scope>NUCLEOTIDE SEQUENCE</scope>
</reference>
<accession>A0A9P1CZ00</accession>
<feature type="non-terminal residue" evidence="2">
    <location>
        <position position="445"/>
    </location>
</feature>
<evidence type="ECO:0000313" key="2">
    <source>
        <dbReference type="EMBL" id="CAI4000829.1"/>
    </source>
</evidence>
<sequence length="445" mass="50268">AEGLQCRWNDCGITVASDSVGIVSGRFLGRNGQCSFEMCGECALQLVDADDQKMTKFVKGSKVLYVGGMFSYAVLQGSIKAVVCYEAEQAPPNGEQDQIRKDLLALQALVHTQGGRLNTIDQRSAHTKDQVQKQQQLEASKQAIVSSWPDSAGPADRTQAVEQLVNRHDNLKGKYASTTTLRTKQGWSQFSIVEFFTKEARNEFVELVRKDALICHGQIAVGRAQIPKYQREADQPLRCAIAVFSQLTGKQQRYKPTWEMSSVWHNNEWILSMQTAEHDKTQITIYVAEALKDQFTEKYTSEWQQWGGQKGTTRRADGYKPQYATLQHQWKQPHTKDEDDEMDGGLPDLRGQRKGLTRKTETSMPLKDARLASHTRLYEEHRNLNKASGTQAFTLTDTTGPGPPRSDYAKEAGFHGIAFLHLNPAWMRDWTEERVQKQLPGISWQ</sequence>
<dbReference type="EMBL" id="CAMXCT020002846">
    <property type="protein sequence ID" value="CAL1154204.1"/>
    <property type="molecule type" value="Genomic_DNA"/>
</dbReference>
<gene>
    <name evidence="2" type="ORF">C1SCF055_LOCUS26919</name>
</gene>
<name>A0A9P1CZ00_9DINO</name>
<dbReference type="OrthoDB" id="447382at2759"/>
<protein>
    <submittedName>
        <fullName evidence="2">Uncharacterized protein</fullName>
    </submittedName>
</protein>
<dbReference type="Proteomes" id="UP001152797">
    <property type="component" value="Unassembled WGS sequence"/>
</dbReference>
<comment type="caution">
    <text evidence="2">The sequence shown here is derived from an EMBL/GenBank/DDBJ whole genome shotgun (WGS) entry which is preliminary data.</text>
</comment>
<keyword evidence="4" id="KW-1185">Reference proteome</keyword>
<feature type="region of interest" description="Disordered" evidence="1">
    <location>
        <begin position="327"/>
        <end position="362"/>
    </location>
</feature>